<organism evidence="2 3">
    <name type="scientific">Henosepilachna vigintioctopunctata</name>
    <dbReference type="NCBI Taxonomy" id="420089"/>
    <lineage>
        <taxon>Eukaryota</taxon>
        <taxon>Metazoa</taxon>
        <taxon>Ecdysozoa</taxon>
        <taxon>Arthropoda</taxon>
        <taxon>Hexapoda</taxon>
        <taxon>Insecta</taxon>
        <taxon>Pterygota</taxon>
        <taxon>Neoptera</taxon>
        <taxon>Endopterygota</taxon>
        <taxon>Coleoptera</taxon>
        <taxon>Polyphaga</taxon>
        <taxon>Cucujiformia</taxon>
        <taxon>Coccinelloidea</taxon>
        <taxon>Coccinellidae</taxon>
        <taxon>Epilachninae</taxon>
        <taxon>Epilachnini</taxon>
        <taxon>Henosepilachna</taxon>
    </lineage>
</organism>
<sequence>KKEPVGSFCKAEISNLDKTSSIFSTYSSFFKQTKVFPLSALVYLVEANPDYALVHFPDGREYTASVRQMAPRGSTSELEDDKNDSEPSTEPN</sequence>
<protein>
    <submittedName>
        <fullName evidence="2">Uncharacterized protein</fullName>
    </submittedName>
</protein>
<feature type="non-terminal residue" evidence="2">
    <location>
        <position position="1"/>
    </location>
</feature>
<evidence type="ECO:0000313" key="3">
    <source>
        <dbReference type="Proteomes" id="UP001431783"/>
    </source>
</evidence>
<evidence type="ECO:0000256" key="1">
    <source>
        <dbReference type="SAM" id="MobiDB-lite"/>
    </source>
</evidence>
<name>A0AAW1TX18_9CUCU</name>
<keyword evidence="3" id="KW-1185">Reference proteome</keyword>
<accession>A0AAW1TX18</accession>
<proteinExistence type="predicted"/>
<comment type="caution">
    <text evidence="2">The sequence shown here is derived from an EMBL/GenBank/DDBJ whole genome shotgun (WGS) entry which is preliminary data.</text>
</comment>
<dbReference type="Proteomes" id="UP001431783">
    <property type="component" value="Unassembled WGS sequence"/>
</dbReference>
<dbReference type="EMBL" id="JARQZJ010000014">
    <property type="protein sequence ID" value="KAK9872934.1"/>
    <property type="molecule type" value="Genomic_DNA"/>
</dbReference>
<evidence type="ECO:0000313" key="2">
    <source>
        <dbReference type="EMBL" id="KAK9872934.1"/>
    </source>
</evidence>
<reference evidence="2 3" key="1">
    <citation type="submission" date="2023-03" db="EMBL/GenBank/DDBJ databases">
        <title>Genome insight into feeding habits of ladybird beetles.</title>
        <authorList>
            <person name="Li H.-S."/>
            <person name="Huang Y.-H."/>
            <person name="Pang H."/>
        </authorList>
    </citation>
    <scope>NUCLEOTIDE SEQUENCE [LARGE SCALE GENOMIC DNA]</scope>
    <source>
        <strain evidence="2">SYSU_2023b</strain>
        <tissue evidence="2">Whole body</tissue>
    </source>
</reference>
<dbReference type="AlphaFoldDB" id="A0AAW1TX18"/>
<feature type="region of interest" description="Disordered" evidence="1">
    <location>
        <begin position="66"/>
        <end position="92"/>
    </location>
</feature>
<gene>
    <name evidence="2" type="ORF">WA026_020287</name>
</gene>